<dbReference type="GO" id="GO:0005634">
    <property type="term" value="C:nucleus"/>
    <property type="evidence" value="ECO:0007669"/>
    <property type="project" value="TreeGrafter"/>
</dbReference>
<reference evidence="6" key="1">
    <citation type="submission" date="2015-09" db="EMBL/GenBank/DDBJ databases">
        <authorList>
            <consortium name="Pathogen Informatics"/>
        </authorList>
    </citation>
    <scope>NUCLEOTIDE SEQUENCE [LARGE SCALE GENOMIC DNA]</scope>
    <source>
        <strain evidence="6">Lake Konstanz</strain>
    </source>
</reference>
<dbReference type="GO" id="GO:0001522">
    <property type="term" value="P:pseudouridine synthesis"/>
    <property type="evidence" value="ECO:0007669"/>
    <property type="project" value="InterPro"/>
</dbReference>
<keyword evidence="2" id="KW-0413">Isomerase</keyword>
<dbReference type="Pfam" id="PF01142">
    <property type="entry name" value="TruD"/>
    <property type="match status" value="1"/>
</dbReference>
<organism evidence="5 6">
    <name type="scientific">Bodo saltans</name>
    <name type="common">Flagellated protozoan</name>
    <dbReference type="NCBI Taxonomy" id="75058"/>
    <lineage>
        <taxon>Eukaryota</taxon>
        <taxon>Discoba</taxon>
        <taxon>Euglenozoa</taxon>
        <taxon>Kinetoplastea</taxon>
        <taxon>Metakinetoplastina</taxon>
        <taxon>Eubodonida</taxon>
        <taxon>Bodonidae</taxon>
        <taxon>Bodo</taxon>
    </lineage>
</organism>
<feature type="region of interest" description="Disordered" evidence="3">
    <location>
        <begin position="82"/>
        <end position="108"/>
    </location>
</feature>
<dbReference type="PANTHER" id="PTHR13326">
    <property type="entry name" value="TRNA PSEUDOURIDINE SYNTHASE D"/>
    <property type="match status" value="1"/>
</dbReference>
<protein>
    <submittedName>
        <fullName evidence="5">tRNA pseudouridine synthase D, putative</fullName>
    </submittedName>
</protein>
<feature type="compositionally biased region" description="Polar residues" evidence="3">
    <location>
        <begin position="650"/>
        <end position="661"/>
    </location>
</feature>
<dbReference type="OMA" id="ICGKYAL"/>
<evidence type="ECO:0000313" key="5">
    <source>
        <dbReference type="EMBL" id="CUG94346.1"/>
    </source>
</evidence>
<dbReference type="VEuPathDB" id="TriTrypDB:BSAL_47725"/>
<dbReference type="AlphaFoldDB" id="A0A0S4K0L8"/>
<dbReference type="PROSITE" id="PS50984">
    <property type="entry name" value="TRUD"/>
    <property type="match status" value="1"/>
</dbReference>
<evidence type="ECO:0000259" key="4">
    <source>
        <dbReference type="PROSITE" id="PS50984"/>
    </source>
</evidence>
<evidence type="ECO:0000256" key="3">
    <source>
        <dbReference type="SAM" id="MobiDB-lite"/>
    </source>
</evidence>
<evidence type="ECO:0000256" key="1">
    <source>
        <dbReference type="ARBA" id="ARBA00007953"/>
    </source>
</evidence>
<feature type="region of interest" description="Disordered" evidence="3">
    <location>
        <begin position="161"/>
        <end position="181"/>
    </location>
</feature>
<keyword evidence="6" id="KW-1185">Reference proteome</keyword>
<evidence type="ECO:0000256" key="2">
    <source>
        <dbReference type="ARBA" id="ARBA00023235"/>
    </source>
</evidence>
<feature type="region of interest" description="Disordered" evidence="3">
    <location>
        <begin position="644"/>
        <end position="663"/>
    </location>
</feature>
<dbReference type="PANTHER" id="PTHR13326:SF19">
    <property type="entry name" value="PSEUDOURIDINE SYNTHASE, PUTATIVE-RELATED"/>
    <property type="match status" value="1"/>
</dbReference>
<gene>
    <name evidence="5" type="ORF">BSAL_47725</name>
</gene>
<dbReference type="InterPro" id="IPR001656">
    <property type="entry name" value="PsdUridine_synth_TruD"/>
</dbReference>
<dbReference type="InterPro" id="IPR011760">
    <property type="entry name" value="PsdUridine_synth_TruD_insert"/>
</dbReference>
<name>A0A0S4K0L8_BODSA</name>
<sequence length="1013" mass="114640">MQHSIGIRRPSARSLISIEALTRYADGIRRERARHLPTPKKLDQLRQTATTKGTTAGTAFRSKTDALKKLNSLATTSSKLCATPTTTTSLSSSSSSSATPPPTTRKADVLLNEGNHSQHTNKEAEGNSHSLLWPPYAAFEKEVQERMACMKRFRQQLWRVSSETPHTGGGSEGQASHVDHKAQRRLRAELMYQNHPPSLFSDEDAVVEKFGMGCFVSPDAHPFTAIFRQRWSDFHVTEMDSEATSLSREYDFTIPSLPHGFVLDDSAPQNASSNIDAAANAVGDTDDSGDADRSFFMVDVDKQLDVNRSNTKESPRSRPRLGRVADDQTPRHKNAVHPSPPRTWYLQFYLHKQHMAHQTAMSILSQNLRLHPSALSVAGIKDLIGDTIQRVRVQGTSPASLLSVNDAIVRSRTSGKLRPHDADLVVSHVTYVTEPLKPGKLFGNHFKIVLRDVAGASEDQIRTAIEQFRDRGFPNYFGCQRFSWFGGKKDVAFAMLQHNWLVFAFRLLNYTEERFTLRQLLQRKKKYPNDLQDAYRRNVVRRLRQCQLLPTDIDQPIFNSEPSLHDSFEPSSKSNDLNPKQRLVISILRDAFFDLTPSSRRMTAQRLASFFWNQALSLRLHYFGPEEVLVGDRVFPKKFRNALKKEGRESSASPPSSNDRNSVGEFLTTVTAENKHMFTIEDVVHPAFTFEGSPLPRNDVAIFYQQICEKYHLDWNFRHAKSGRMTDFLEPPRPIIRKPLNVEYEFDPLAKTLVIQFSLERGCYANVAVTELLKATQCVGSEKILRLPAPQHLWHQLGARDPGFVETTQDVYVPTNVHTDDAEQAVGNTPMDDDHEPSYSCSSDNHNLAQGVGDQRDAAVNSDITGDHEENSSLFEWFESSKERNNGVEPALFLDASFDPALKAMRWSERNLLRNSERRIEDAKQLRRTLFEKPLADTISDEELTQYAGHHIPLPPNTLGKKRLFFKVKKRAARFSGAPKFTPRVRRGAQVQNASHRRASFSTVSKDAWNVTW</sequence>
<feature type="compositionally biased region" description="Basic and acidic residues" evidence="3">
    <location>
        <begin position="306"/>
        <end position="316"/>
    </location>
</feature>
<feature type="compositionally biased region" description="Low complexity" evidence="3">
    <location>
        <begin position="48"/>
        <end position="57"/>
    </location>
</feature>
<dbReference type="OrthoDB" id="447290at2759"/>
<dbReference type="GO" id="GO:0003723">
    <property type="term" value="F:RNA binding"/>
    <property type="evidence" value="ECO:0007669"/>
    <property type="project" value="InterPro"/>
</dbReference>
<dbReference type="Gene3D" id="3.30.2350.20">
    <property type="entry name" value="TruD, catalytic domain"/>
    <property type="match status" value="2"/>
</dbReference>
<proteinExistence type="inferred from homology"/>
<dbReference type="InterPro" id="IPR042214">
    <property type="entry name" value="TruD_catalytic"/>
</dbReference>
<feature type="domain" description="TRUD" evidence="4">
    <location>
        <begin position="472"/>
        <end position="738"/>
    </location>
</feature>
<dbReference type="GO" id="GO:0009982">
    <property type="term" value="F:pseudouridine synthase activity"/>
    <property type="evidence" value="ECO:0007669"/>
    <property type="project" value="InterPro"/>
</dbReference>
<feature type="compositionally biased region" description="Low complexity" evidence="3">
    <location>
        <begin position="82"/>
        <end position="98"/>
    </location>
</feature>
<accession>A0A0S4K0L8</accession>
<dbReference type="InterPro" id="IPR020103">
    <property type="entry name" value="PsdUridine_synth_cat_dom_sf"/>
</dbReference>
<evidence type="ECO:0000313" key="6">
    <source>
        <dbReference type="Proteomes" id="UP000051952"/>
    </source>
</evidence>
<dbReference type="SUPFAM" id="SSF55120">
    <property type="entry name" value="Pseudouridine synthase"/>
    <property type="match status" value="1"/>
</dbReference>
<comment type="similarity">
    <text evidence="1">Belongs to the pseudouridine synthase TruD family.</text>
</comment>
<feature type="region of interest" description="Disordered" evidence="3">
    <location>
        <begin position="34"/>
        <end position="57"/>
    </location>
</feature>
<dbReference type="EMBL" id="CYKH01002239">
    <property type="protein sequence ID" value="CUG94346.1"/>
    <property type="molecule type" value="Genomic_DNA"/>
</dbReference>
<feature type="region of interest" description="Disordered" evidence="3">
    <location>
        <begin position="306"/>
        <end position="338"/>
    </location>
</feature>
<dbReference type="Proteomes" id="UP000051952">
    <property type="component" value="Unassembled WGS sequence"/>
</dbReference>